<sequence>MAQEIERKFLVKDDSWRSNPGVLYRQGYLTRQRDLAIRVRIGGDRAWLTLKGATVGVSRLEYEYSIPLGEAQEMLDHLCETPIIEKRRYRVMYEGLTWEIDEFLGENQGLIVAEVELEREEQRFTPPPWLGREVSDDPRYYNANLVKCPYSQWEESRG</sequence>
<dbReference type="Gene3D" id="2.40.320.10">
    <property type="entry name" value="Hypothetical Protein Pfu-838710-001"/>
    <property type="match status" value="1"/>
</dbReference>
<dbReference type="PIRSF" id="PIRSF016487">
    <property type="entry name" value="CYTH_UCP016487"/>
    <property type="match status" value="1"/>
</dbReference>
<dbReference type="PROSITE" id="PS51707">
    <property type="entry name" value="CYTH"/>
    <property type="match status" value="1"/>
</dbReference>
<dbReference type="RefSeq" id="WP_252662368.1">
    <property type="nucleotide sequence ID" value="NZ_CP098611.1"/>
</dbReference>
<dbReference type="InterPro" id="IPR033469">
    <property type="entry name" value="CYTH-like_dom_sf"/>
</dbReference>
<organism evidence="2 3">
    <name type="scientific">Phormidium yuhuli AB48</name>
    <dbReference type="NCBI Taxonomy" id="2940671"/>
    <lineage>
        <taxon>Bacteria</taxon>
        <taxon>Bacillati</taxon>
        <taxon>Cyanobacteriota</taxon>
        <taxon>Cyanophyceae</taxon>
        <taxon>Oscillatoriophycideae</taxon>
        <taxon>Oscillatoriales</taxon>
        <taxon>Oscillatoriaceae</taxon>
        <taxon>Phormidium</taxon>
        <taxon>Phormidium yuhuli</taxon>
    </lineage>
</organism>
<name>A0ABY5AMV5_9CYAN</name>
<dbReference type="Proteomes" id="UP001056708">
    <property type="component" value="Chromosome"/>
</dbReference>
<protein>
    <submittedName>
        <fullName evidence="2">CYTH domain-containing protein</fullName>
    </submittedName>
</protein>
<dbReference type="SMART" id="SM01118">
    <property type="entry name" value="CYTH"/>
    <property type="match status" value="1"/>
</dbReference>
<dbReference type="InterPro" id="IPR023577">
    <property type="entry name" value="CYTH_domain"/>
</dbReference>
<dbReference type="EMBL" id="CP098611">
    <property type="protein sequence ID" value="USR90335.1"/>
    <property type="molecule type" value="Genomic_DNA"/>
</dbReference>
<dbReference type="SUPFAM" id="SSF55154">
    <property type="entry name" value="CYTH-like phosphatases"/>
    <property type="match status" value="1"/>
</dbReference>
<dbReference type="PANTHER" id="PTHR40114">
    <property type="entry name" value="SLR0698 PROTEIN"/>
    <property type="match status" value="1"/>
</dbReference>
<gene>
    <name evidence="2" type="ORF">NEA10_16030</name>
</gene>
<proteinExistence type="predicted"/>
<accession>A0ABY5AMV5</accession>
<dbReference type="CDD" id="cd07891">
    <property type="entry name" value="CYTH-like_CthTTM-like_1"/>
    <property type="match status" value="1"/>
</dbReference>
<evidence type="ECO:0000313" key="3">
    <source>
        <dbReference type="Proteomes" id="UP001056708"/>
    </source>
</evidence>
<evidence type="ECO:0000259" key="1">
    <source>
        <dbReference type="PROSITE" id="PS51707"/>
    </source>
</evidence>
<reference evidence="2" key="1">
    <citation type="submission" date="2022-06" db="EMBL/GenBank/DDBJ databases">
        <title>Genome sequence of Phormidium yuhuli AB48 isolated from an industrial photobioreactor environment.</title>
        <authorList>
            <person name="Qiu Y."/>
            <person name="Noonan A.J.C."/>
            <person name="Dofher K."/>
            <person name="Koch M."/>
            <person name="Kieft B."/>
            <person name="Lin X."/>
            <person name="Ziels R.M."/>
            <person name="Hallam S.J."/>
        </authorList>
    </citation>
    <scope>NUCLEOTIDE SEQUENCE</scope>
    <source>
        <strain evidence="2">AB48</strain>
    </source>
</reference>
<feature type="domain" description="CYTH" evidence="1">
    <location>
        <begin position="2"/>
        <end position="147"/>
    </location>
</feature>
<dbReference type="Pfam" id="PF01928">
    <property type="entry name" value="CYTH"/>
    <property type="match status" value="1"/>
</dbReference>
<dbReference type="PANTHER" id="PTHR40114:SF1">
    <property type="entry name" value="SLR0698 PROTEIN"/>
    <property type="match status" value="1"/>
</dbReference>
<dbReference type="InterPro" id="IPR012042">
    <property type="entry name" value="NeuTTM/CthTTM-like"/>
</dbReference>
<evidence type="ECO:0000313" key="2">
    <source>
        <dbReference type="EMBL" id="USR90335.1"/>
    </source>
</evidence>
<keyword evidence="3" id="KW-1185">Reference proteome</keyword>